<protein>
    <submittedName>
        <fullName evidence="1">HAD family phosphatase</fullName>
    </submittedName>
</protein>
<dbReference type="Gene3D" id="3.30.1240.10">
    <property type="match status" value="1"/>
</dbReference>
<dbReference type="Pfam" id="PF08282">
    <property type="entry name" value="Hydrolase_3"/>
    <property type="match status" value="2"/>
</dbReference>
<accession>A0A923ICM0</accession>
<dbReference type="InterPro" id="IPR023214">
    <property type="entry name" value="HAD_sf"/>
</dbReference>
<dbReference type="PANTHER" id="PTHR10000">
    <property type="entry name" value="PHOSPHOSERINE PHOSPHATASE"/>
    <property type="match status" value="1"/>
</dbReference>
<dbReference type="Gene3D" id="3.40.50.1000">
    <property type="entry name" value="HAD superfamily/HAD-like"/>
    <property type="match status" value="1"/>
</dbReference>
<reference evidence="1" key="1">
    <citation type="submission" date="2020-08" db="EMBL/GenBank/DDBJ databases">
        <title>Genome public.</title>
        <authorList>
            <person name="Liu C."/>
            <person name="Sun Q."/>
        </authorList>
    </citation>
    <scope>NUCLEOTIDE SEQUENCE</scope>
    <source>
        <strain evidence="1">BX8</strain>
    </source>
</reference>
<dbReference type="PROSITE" id="PS01229">
    <property type="entry name" value="COF_2"/>
    <property type="match status" value="1"/>
</dbReference>
<dbReference type="RefSeq" id="WP_186886845.1">
    <property type="nucleotide sequence ID" value="NZ_JACONZ010000001.1"/>
</dbReference>
<dbReference type="AlphaFoldDB" id="A0A923ICM0"/>
<sequence>MAPPIRALLLDIDGTLVPLGRTGVSPAIVRRVEQIRAAGVAVIVATGRSSFVLGPRLLGTFAADYYICANGAEVVDAEGRRLSEDRFTEEEVRLLTAYCEREKLILAFPFEDGYGIYTGYEDYLAGAGRPGETRRDPVGEGPYDGWVKNCPGRDRHLTGLPFGAVIHGVPEGHRFPAALAGFQFVGFRRGSFDVYHAQVDKARAAARLLEKIGVPLSCAAAVGDGNNDVPLIRAVGVGVAMGNARPALRQAADFIVGPVEEDGLLEAFDRLGL</sequence>
<dbReference type="GO" id="GO:0000287">
    <property type="term" value="F:magnesium ion binding"/>
    <property type="evidence" value="ECO:0007669"/>
    <property type="project" value="TreeGrafter"/>
</dbReference>
<dbReference type="InterPro" id="IPR036412">
    <property type="entry name" value="HAD-like_sf"/>
</dbReference>
<organism evidence="1 2">
    <name type="scientific">Anaerofilum hominis</name>
    <dbReference type="NCBI Taxonomy" id="2763016"/>
    <lineage>
        <taxon>Bacteria</taxon>
        <taxon>Bacillati</taxon>
        <taxon>Bacillota</taxon>
        <taxon>Clostridia</taxon>
        <taxon>Eubacteriales</taxon>
        <taxon>Oscillospiraceae</taxon>
        <taxon>Anaerofilum</taxon>
    </lineage>
</organism>
<evidence type="ECO:0000313" key="1">
    <source>
        <dbReference type="EMBL" id="MBC5580500.1"/>
    </source>
</evidence>
<keyword evidence="2" id="KW-1185">Reference proteome</keyword>
<gene>
    <name evidence="1" type="ORF">H8S23_03175</name>
</gene>
<dbReference type="SUPFAM" id="SSF56784">
    <property type="entry name" value="HAD-like"/>
    <property type="match status" value="1"/>
</dbReference>
<dbReference type="PANTHER" id="PTHR10000:SF8">
    <property type="entry name" value="HAD SUPERFAMILY HYDROLASE-LIKE, TYPE 3"/>
    <property type="match status" value="1"/>
</dbReference>
<dbReference type="GO" id="GO:0016791">
    <property type="term" value="F:phosphatase activity"/>
    <property type="evidence" value="ECO:0007669"/>
    <property type="project" value="TreeGrafter"/>
</dbReference>
<dbReference type="GO" id="GO:0005829">
    <property type="term" value="C:cytosol"/>
    <property type="evidence" value="ECO:0007669"/>
    <property type="project" value="TreeGrafter"/>
</dbReference>
<comment type="caution">
    <text evidence="1">The sequence shown here is derived from an EMBL/GenBank/DDBJ whole genome shotgun (WGS) entry which is preliminary data.</text>
</comment>
<evidence type="ECO:0000313" key="2">
    <source>
        <dbReference type="Proteomes" id="UP000659630"/>
    </source>
</evidence>
<dbReference type="EMBL" id="JACONZ010000001">
    <property type="protein sequence ID" value="MBC5580500.1"/>
    <property type="molecule type" value="Genomic_DNA"/>
</dbReference>
<dbReference type="Proteomes" id="UP000659630">
    <property type="component" value="Unassembled WGS sequence"/>
</dbReference>
<proteinExistence type="predicted"/>
<name>A0A923ICM0_9FIRM</name>